<sequence length="214" mass="24648">MVIIDFDDTLMDTQRFIAAREDALGQLGVPVSLVRETYIAARFCAGAACYSDKRHAACLAERGYDSGEVAQVLSRLTKTCREYLFPDTLDFLSYIKDEHRPLLLLSLGAADFQEEKVRYSGIYNYFDEVYTVDETKTQAMERLWSRRSPGPVWFINDKIEETAAISDRWPQIRAVLKVSPKYPREAYEKSGRPHFFRLAEIQDFMARYGQLQSA</sequence>
<organism evidence="1 2">
    <name type="scientific">Candidatus Magasanikbacteria bacterium GW2011_GWA2_56_11</name>
    <dbReference type="NCBI Taxonomy" id="1619044"/>
    <lineage>
        <taxon>Bacteria</taxon>
        <taxon>Candidatus Magasanikiibacteriota</taxon>
    </lineage>
</organism>
<accession>A0A0G2BAU6</accession>
<comment type="caution">
    <text evidence="1">The sequence shown here is derived from an EMBL/GenBank/DDBJ whole genome shotgun (WGS) entry which is preliminary data.</text>
</comment>
<protein>
    <submittedName>
        <fullName evidence="1">Uncharacterized protein</fullName>
    </submittedName>
</protein>
<dbReference type="Gene3D" id="3.40.50.1000">
    <property type="entry name" value="HAD superfamily/HAD-like"/>
    <property type="match status" value="1"/>
</dbReference>
<dbReference type="Pfam" id="PF00702">
    <property type="entry name" value="Hydrolase"/>
    <property type="match status" value="1"/>
</dbReference>
<name>A0A0G2BAU6_9BACT</name>
<reference evidence="1 2" key="1">
    <citation type="journal article" date="2015" name="Nature">
        <title>rRNA introns, odd ribosomes, and small enigmatic genomes across a large radiation of phyla.</title>
        <authorList>
            <person name="Brown C.T."/>
            <person name="Hug L.A."/>
            <person name="Thomas B.C."/>
            <person name="Sharon I."/>
            <person name="Castelle C.J."/>
            <person name="Singh A."/>
            <person name="Wilkins M.J."/>
            <person name="Williams K.H."/>
            <person name="Banfield J.F."/>
        </authorList>
    </citation>
    <scope>NUCLEOTIDE SEQUENCE [LARGE SCALE GENOMIC DNA]</scope>
</reference>
<dbReference type="EMBL" id="LCRX01000005">
    <property type="protein sequence ID" value="KKW42619.1"/>
    <property type="molecule type" value="Genomic_DNA"/>
</dbReference>
<gene>
    <name evidence="1" type="ORF">UY92_C0005G0041</name>
</gene>
<evidence type="ECO:0000313" key="2">
    <source>
        <dbReference type="Proteomes" id="UP000033870"/>
    </source>
</evidence>
<dbReference type="SUPFAM" id="SSF56784">
    <property type="entry name" value="HAD-like"/>
    <property type="match status" value="1"/>
</dbReference>
<dbReference type="AlphaFoldDB" id="A0A0G2BAU6"/>
<dbReference type="Proteomes" id="UP000033870">
    <property type="component" value="Unassembled WGS sequence"/>
</dbReference>
<proteinExistence type="predicted"/>
<dbReference type="InterPro" id="IPR023214">
    <property type="entry name" value="HAD_sf"/>
</dbReference>
<dbReference type="InterPro" id="IPR036412">
    <property type="entry name" value="HAD-like_sf"/>
</dbReference>
<evidence type="ECO:0000313" key="1">
    <source>
        <dbReference type="EMBL" id="KKW42619.1"/>
    </source>
</evidence>
<dbReference type="STRING" id="1619044.UY92_C0005G0041"/>